<dbReference type="Proteomes" id="UP000815325">
    <property type="component" value="Unassembled WGS sequence"/>
</dbReference>
<dbReference type="EMBL" id="MU070031">
    <property type="protein sequence ID" value="KAF5830540.1"/>
    <property type="molecule type" value="Genomic_DNA"/>
</dbReference>
<proteinExistence type="predicted"/>
<name>A0ABQ7G7G4_DUNSA</name>
<accession>A0ABQ7G7G4</accession>
<protein>
    <recommendedName>
        <fullName evidence="3">Secreted protein</fullName>
    </recommendedName>
</protein>
<reference evidence="1" key="1">
    <citation type="submission" date="2017-08" db="EMBL/GenBank/DDBJ databases">
        <authorList>
            <person name="Polle J.E."/>
            <person name="Barry K."/>
            <person name="Cushman J."/>
            <person name="Schmutz J."/>
            <person name="Tran D."/>
            <person name="Hathwaick L.T."/>
            <person name="Yim W.C."/>
            <person name="Jenkins J."/>
            <person name="Mckie-Krisberg Z.M."/>
            <person name="Prochnik S."/>
            <person name="Lindquist E."/>
            <person name="Dockter R.B."/>
            <person name="Adam C."/>
            <person name="Molina H."/>
            <person name="Bunkerborg J."/>
            <person name="Jin E."/>
            <person name="Buchheim M."/>
            <person name="Magnuson J."/>
        </authorList>
    </citation>
    <scope>NUCLEOTIDE SEQUENCE</scope>
    <source>
        <strain evidence="1">CCAP 19/18</strain>
    </source>
</reference>
<evidence type="ECO:0000313" key="2">
    <source>
        <dbReference type="Proteomes" id="UP000815325"/>
    </source>
</evidence>
<evidence type="ECO:0008006" key="3">
    <source>
        <dbReference type="Google" id="ProtNLM"/>
    </source>
</evidence>
<evidence type="ECO:0000313" key="1">
    <source>
        <dbReference type="EMBL" id="KAF5830540.1"/>
    </source>
</evidence>
<organism evidence="1 2">
    <name type="scientific">Dunaliella salina</name>
    <name type="common">Green alga</name>
    <name type="synonym">Protococcus salinus</name>
    <dbReference type="NCBI Taxonomy" id="3046"/>
    <lineage>
        <taxon>Eukaryota</taxon>
        <taxon>Viridiplantae</taxon>
        <taxon>Chlorophyta</taxon>
        <taxon>core chlorophytes</taxon>
        <taxon>Chlorophyceae</taxon>
        <taxon>CS clade</taxon>
        <taxon>Chlamydomonadales</taxon>
        <taxon>Dunaliellaceae</taxon>
        <taxon>Dunaliella</taxon>
    </lineage>
</organism>
<sequence>MTLLLLLCITGADCGWRSEDPVLSSSPIGLLLSLCCSWPSRCIYRITCGRGNALASGICQGRFKSMHAKNFMLGRTGFFIPVDMQRLHGWIFY</sequence>
<comment type="caution">
    <text evidence="1">The sequence shown here is derived from an EMBL/GenBank/DDBJ whole genome shotgun (WGS) entry which is preliminary data.</text>
</comment>
<keyword evidence="2" id="KW-1185">Reference proteome</keyword>
<gene>
    <name evidence="1" type="ORF">DUNSADRAFT_14369</name>
</gene>